<feature type="region of interest" description="Disordered" evidence="1">
    <location>
        <begin position="1"/>
        <end position="60"/>
    </location>
</feature>
<dbReference type="GO" id="GO:0016874">
    <property type="term" value="F:ligase activity"/>
    <property type="evidence" value="ECO:0007669"/>
    <property type="project" value="UniProtKB-KW"/>
</dbReference>
<proteinExistence type="predicted"/>
<reference evidence="3" key="1">
    <citation type="submission" date="2017-01" db="EMBL/GenBank/DDBJ databases">
        <title>Genome Analysis of Deinococcus marmoris KOPRI26562.</title>
        <authorList>
            <person name="Kim J.H."/>
            <person name="Oh H.-M."/>
        </authorList>
    </citation>
    <scope>NUCLEOTIDE SEQUENCE [LARGE SCALE GENOMIC DNA]</scope>
    <source>
        <strain evidence="3">PAMC 26633</strain>
    </source>
</reference>
<keyword evidence="2" id="KW-0436">Ligase</keyword>
<name>A0A226X0N4_CABSO</name>
<evidence type="ECO:0000313" key="2">
    <source>
        <dbReference type="EMBL" id="OXC76438.1"/>
    </source>
</evidence>
<dbReference type="EMBL" id="MTHB01000126">
    <property type="protein sequence ID" value="OXC76438.1"/>
    <property type="molecule type" value="Genomic_DNA"/>
</dbReference>
<feature type="compositionally biased region" description="Basic and acidic residues" evidence="1">
    <location>
        <begin position="32"/>
        <end position="60"/>
    </location>
</feature>
<feature type="compositionally biased region" description="Basic and acidic residues" evidence="1">
    <location>
        <begin position="8"/>
        <end position="20"/>
    </location>
</feature>
<dbReference type="AlphaFoldDB" id="A0A226X0N4"/>
<evidence type="ECO:0000256" key="1">
    <source>
        <dbReference type="SAM" id="MobiDB-lite"/>
    </source>
</evidence>
<protein>
    <submittedName>
        <fullName evidence="2">UDP-N-acetylmuramoylalanyl-D-glutamyl-2,6-diaminopimelate--D-alanyl-D-alanine ligase</fullName>
    </submittedName>
</protein>
<accession>A0A226X0N4</accession>
<comment type="caution">
    <text evidence="2">The sequence shown here is derived from an EMBL/GenBank/DDBJ whole genome shotgun (WGS) entry which is preliminary data.</text>
</comment>
<organism evidence="2 3">
    <name type="scientific">Caballeronia sordidicola</name>
    <name type="common">Burkholderia sordidicola</name>
    <dbReference type="NCBI Taxonomy" id="196367"/>
    <lineage>
        <taxon>Bacteria</taxon>
        <taxon>Pseudomonadati</taxon>
        <taxon>Pseudomonadota</taxon>
        <taxon>Betaproteobacteria</taxon>
        <taxon>Burkholderiales</taxon>
        <taxon>Burkholderiaceae</taxon>
        <taxon>Caballeronia</taxon>
    </lineage>
</organism>
<dbReference type="Proteomes" id="UP000214720">
    <property type="component" value="Unassembled WGS sequence"/>
</dbReference>
<sequence>MGRRRRGSRDAWRVQREQSARRAGRVAGGADSARRCARADREARTGEWTDATPRRPFAER</sequence>
<gene>
    <name evidence="2" type="ORF">BSU04_22535</name>
</gene>
<evidence type="ECO:0000313" key="3">
    <source>
        <dbReference type="Proteomes" id="UP000214720"/>
    </source>
</evidence>